<organism evidence="2 3">
    <name type="scientific">Treponema bryantii</name>
    <dbReference type="NCBI Taxonomy" id="163"/>
    <lineage>
        <taxon>Bacteria</taxon>
        <taxon>Pseudomonadati</taxon>
        <taxon>Spirochaetota</taxon>
        <taxon>Spirochaetia</taxon>
        <taxon>Spirochaetales</taxon>
        <taxon>Treponemataceae</taxon>
        <taxon>Treponema</taxon>
    </lineage>
</organism>
<protein>
    <recommendedName>
        <fullName evidence="4">Lipoprotein</fullName>
    </recommendedName>
</protein>
<dbReference type="PROSITE" id="PS51257">
    <property type="entry name" value="PROKAR_LIPOPROTEIN"/>
    <property type="match status" value="1"/>
</dbReference>
<evidence type="ECO:0000313" key="2">
    <source>
        <dbReference type="EMBL" id="SEQ73376.1"/>
    </source>
</evidence>
<dbReference type="Proteomes" id="UP000182360">
    <property type="component" value="Unassembled WGS sequence"/>
</dbReference>
<evidence type="ECO:0000256" key="1">
    <source>
        <dbReference type="SAM" id="SignalP"/>
    </source>
</evidence>
<keyword evidence="1" id="KW-0732">Signal</keyword>
<evidence type="ECO:0000313" key="3">
    <source>
        <dbReference type="Proteomes" id="UP000182360"/>
    </source>
</evidence>
<evidence type="ECO:0008006" key="4">
    <source>
        <dbReference type="Google" id="ProtNLM"/>
    </source>
</evidence>
<name>A0A1H9IFM6_9SPIR</name>
<reference evidence="2 3" key="1">
    <citation type="submission" date="2016-10" db="EMBL/GenBank/DDBJ databases">
        <authorList>
            <person name="de Groot N.N."/>
        </authorList>
    </citation>
    <scope>NUCLEOTIDE SEQUENCE [LARGE SCALE GENOMIC DNA]</scope>
    <source>
        <strain evidence="2 3">B25</strain>
    </source>
</reference>
<dbReference type="AlphaFoldDB" id="A0A1H9IFM6"/>
<dbReference type="RefSeq" id="WP_074644916.1">
    <property type="nucleotide sequence ID" value="NZ_FOFU01000009.1"/>
</dbReference>
<dbReference type="EMBL" id="FOFU01000009">
    <property type="protein sequence ID" value="SEQ73376.1"/>
    <property type="molecule type" value="Genomic_DNA"/>
</dbReference>
<accession>A0A1H9IFM6</accession>
<gene>
    <name evidence="2" type="ORF">SAMN04487977_109115</name>
</gene>
<proteinExistence type="predicted"/>
<keyword evidence="3" id="KW-1185">Reference proteome</keyword>
<feature type="chain" id="PRO_5010274788" description="Lipoprotein" evidence="1">
    <location>
        <begin position="19"/>
        <end position="239"/>
    </location>
</feature>
<feature type="signal peptide" evidence="1">
    <location>
        <begin position="1"/>
        <end position="18"/>
    </location>
</feature>
<sequence>MKKLTKLSILIMTSILFAGCANNLRVEDNSNDSSNKFNLSVNPIFPKTDCNELVTEEVTLSDGNWTVQELDEGYDIYWRFSLTEEEKNTLFSLLSDEETAILKSNEDFDSNTGYYQYSLHTDRLISSYMHKFSISNGEVSSADYEFYMEMNSSNESIKNIILKMPNRNYILKNDTIIQMYKKSSSNINTIMSHLTVLSRKNPNYSDIDIYKNTDSTKYYYRTFESSDGNFHLDFYWQKD</sequence>